<evidence type="ECO:0000313" key="1">
    <source>
        <dbReference type="EMBL" id="KAI7755596.1"/>
    </source>
</evidence>
<comment type="caution">
    <text evidence="1">The sequence shown here is derived from an EMBL/GenBank/DDBJ whole genome shotgun (WGS) entry which is preliminary data.</text>
</comment>
<evidence type="ECO:0000313" key="2">
    <source>
        <dbReference type="Proteomes" id="UP001206925"/>
    </source>
</evidence>
<protein>
    <submittedName>
        <fullName evidence="1">Uncharacterized protein</fullName>
    </submittedName>
</protein>
<dbReference type="Proteomes" id="UP001206925">
    <property type="component" value="Unassembled WGS sequence"/>
</dbReference>
<gene>
    <name evidence="1" type="ORF">M8C21_029302</name>
</gene>
<accession>A0AAD5D727</accession>
<dbReference type="EMBL" id="JAMZMK010000980">
    <property type="protein sequence ID" value="KAI7755596.1"/>
    <property type="molecule type" value="Genomic_DNA"/>
</dbReference>
<name>A0AAD5D727_AMBAR</name>
<keyword evidence="2" id="KW-1185">Reference proteome</keyword>
<reference evidence="1" key="1">
    <citation type="submission" date="2022-06" db="EMBL/GenBank/DDBJ databases">
        <title>Uncovering the hologenomic basis of an extraordinary plant invasion.</title>
        <authorList>
            <person name="Bieker V.C."/>
            <person name="Martin M.D."/>
            <person name="Gilbert T."/>
            <person name="Hodgins K."/>
            <person name="Battlay P."/>
            <person name="Petersen B."/>
            <person name="Wilson J."/>
        </authorList>
    </citation>
    <scope>NUCLEOTIDE SEQUENCE</scope>
    <source>
        <strain evidence="1">AA19_3_7</strain>
        <tissue evidence="1">Leaf</tissue>
    </source>
</reference>
<dbReference type="AlphaFoldDB" id="A0AAD5D727"/>
<proteinExistence type="predicted"/>
<organism evidence="1 2">
    <name type="scientific">Ambrosia artemisiifolia</name>
    <name type="common">Common ragweed</name>
    <dbReference type="NCBI Taxonomy" id="4212"/>
    <lineage>
        <taxon>Eukaryota</taxon>
        <taxon>Viridiplantae</taxon>
        <taxon>Streptophyta</taxon>
        <taxon>Embryophyta</taxon>
        <taxon>Tracheophyta</taxon>
        <taxon>Spermatophyta</taxon>
        <taxon>Magnoliopsida</taxon>
        <taxon>eudicotyledons</taxon>
        <taxon>Gunneridae</taxon>
        <taxon>Pentapetalae</taxon>
        <taxon>asterids</taxon>
        <taxon>campanulids</taxon>
        <taxon>Asterales</taxon>
        <taxon>Asteraceae</taxon>
        <taxon>Asteroideae</taxon>
        <taxon>Heliantheae alliance</taxon>
        <taxon>Heliantheae</taxon>
        <taxon>Ambrosia</taxon>
    </lineage>
</organism>
<sequence>MLGSQAKGPSSGLNSSSDESHVMMICYLLCTRGQQWRESRDDDRKRREIRRKLVMENEGSGDILTSDRLISTVLQLSTPATETLMVYKGNASSGRGLVRADQCSCVEVMQGMELRCKAL</sequence>